<keyword evidence="2" id="KW-1185">Reference proteome</keyword>
<dbReference type="AlphaFoldDB" id="A0A4D9E476"/>
<dbReference type="Proteomes" id="UP000297703">
    <property type="component" value="Unassembled WGS sequence"/>
</dbReference>
<accession>A0A4D9E476</accession>
<name>A0A4D9E476_9SAUR</name>
<organism evidence="1 2">
    <name type="scientific">Platysternon megacephalum</name>
    <name type="common">big-headed turtle</name>
    <dbReference type="NCBI Taxonomy" id="55544"/>
    <lineage>
        <taxon>Eukaryota</taxon>
        <taxon>Metazoa</taxon>
        <taxon>Chordata</taxon>
        <taxon>Craniata</taxon>
        <taxon>Vertebrata</taxon>
        <taxon>Euteleostomi</taxon>
        <taxon>Archelosauria</taxon>
        <taxon>Testudinata</taxon>
        <taxon>Testudines</taxon>
        <taxon>Cryptodira</taxon>
        <taxon>Durocryptodira</taxon>
        <taxon>Testudinoidea</taxon>
        <taxon>Platysternidae</taxon>
        <taxon>Platysternon</taxon>
    </lineage>
</organism>
<proteinExistence type="predicted"/>
<sequence length="100" mass="11538">MSLNLASNYTNNFSPMEKKNHIIKVTWMKNKLTSLHIPMPLELLCIGLKDENKAIQCTILQLLRSSFCNLDVKFYEPLGPQTVCKIGVHRLLFRVDLLYS</sequence>
<reference evidence="1 2" key="2">
    <citation type="submission" date="2019-04" db="EMBL/GenBank/DDBJ databases">
        <title>The genome sequence of big-headed turtle.</title>
        <authorList>
            <person name="Gong S."/>
        </authorList>
    </citation>
    <scope>NUCLEOTIDE SEQUENCE [LARGE SCALE GENOMIC DNA]</scope>
    <source>
        <strain evidence="1">DO16091913</strain>
        <tissue evidence="1">Muscle</tissue>
    </source>
</reference>
<evidence type="ECO:0000313" key="1">
    <source>
        <dbReference type="EMBL" id="TFK03245.1"/>
    </source>
</evidence>
<comment type="caution">
    <text evidence="1">The sequence shown here is derived from an EMBL/GenBank/DDBJ whole genome shotgun (WGS) entry which is preliminary data.</text>
</comment>
<reference evidence="1 2" key="1">
    <citation type="submission" date="2019-04" db="EMBL/GenBank/DDBJ databases">
        <title>Draft genome of the big-headed turtle Platysternon megacephalum.</title>
        <authorList>
            <person name="Gong S."/>
        </authorList>
    </citation>
    <scope>NUCLEOTIDE SEQUENCE [LARGE SCALE GENOMIC DNA]</scope>
    <source>
        <strain evidence="1">DO16091913</strain>
        <tissue evidence="1">Muscle</tissue>
    </source>
</reference>
<evidence type="ECO:0000313" key="2">
    <source>
        <dbReference type="Proteomes" id="UP000297703"/>
    </source>
</evidence>
<protein>
    <submittedName>
        <fullName evidence="1">Voltage-dependent R-type calcium channel subunit alpha-1E</fullName>
    </submittedName>
</protein>
<dbReference type="EMBL" id="QXTE01000163">
    <property type="protein sequence ID" value="TFK03245.1"/>
    <property type="molecule type" value="Genomic_DNA"/>
</dbReference>
<gene>
    <name evidence="1" type="ORF">DR999_PMT14344</name>
</gene>